<evidence type="ECO:0000313" key="2">
    <source>
        <dbReference type="Proteomes" id="UP000269721"/>
    </source>
</evidence>
<proteinExistence type="predicted"/>
<name>A0A4P9WNQ0_9FUNG</name>
<dbReference type="EMBL" id="KZ993851">
    <property type="protein sequence ID" value="RKO94614.1"/>
    <property type="molecule type" value="Genomic_DNA"/>
</dbReference>
<sequence length="344" mass="38135">MFSDMPDSSAHRGSLTRAGSAVSEKSIRSPYALAQTRILLDFARSSPLSLCSFGVFSAAWLPAIHNPVPLFAFVVAVALGPTPAFSSRWQALPACGSKGGDSVPINMVVQFNHPLASIQSASSLTSRVPTYLLWAASCSDVSRWTYQDTRGRGPWVQRSGRDRGRGARHEHGGLQQVRALFGHPYLESINQGFAGSMEVHNAEYGFEQWCPHEELIVFSEDSAWNSVKFRVQDTKDLQPYAVFQVHSDLIEAHTPDVDHQSVLWHPDTITKFVLTTRNNDQGTGHRFQSLIQVYNAEYPFDTPIFTAQPEVYTKSVAQMLVTEMHMGELAEAKEAGFLASQKDF</sequence>
<organism evidence="1 2">
    <name type="scientific">Blyttiomyces helicus</name>
    <dbReference type="NCBI Taxonomy" id="388810"/>
    <lineage>
        <taxon>Eukaryota</taxon>
        <taxon>Fungi</taxon>
        <taxon>Fungi incertae sedis</taxon>
        <taxon>Chytridiomycota</taxon>
        <taxon>Chytridiomycota incertae sedis</taxon>
        <taxon>Chytridiomycetes</taxon>
        <taxon>Chytridiomycetes incertae sedis</taxon>
        <taxon>Blyttiomyces</taxon>
    </lineage>
</organism>
<accession>A0A4P9WNQ0</accession>
<protein>
    <submittedName>
        <fullName evidence="1">Uncharacterized protein</fullName>
    </submittedName>
</protein>
<reference evidence="2" key="1">
    <citation type="journal article" date="2018" name="Nat. Microbiol.">
        <title>Leveraging single-cell genomics to expand the fungal tree of life.</title>
        <authorList>
            <person name="Ahrendt S.R."/>
            <person name="Quandt C.A."/>
            <person name="Ciobanu D."/>
            <person name="Clum A."/>
            <person name="Salamov A."/>
            <person name="Andreopoulos B."/>
            <person name="Cheng J.F."/>
            <person name="Woyke T."/>
            <person name="Pelin A."/>
            <person name="Henrissat B."/>
            <person name="Reynolds N.K."/>
            <person name="Benny G.L."/>
            <person name="Smith M.E."/>
            <person name="James T.Y."/>
            <person name="Grigoriev I.V."/>
        </authorList>
    </citation>
    <scope>NUCLEOTIDE SEQUENCE [LARGE SCALE GENOMIC DNA]</scope>
</reference>
<gene>
    <name evidence="1" type="ORF">BDK51DRAFT_47401</name>
</gene>
<dbReference type="Proteomes" id="UP000269721">
    <property type="component" value="Unassembled WGS sequence"/>
</dbReference>
<evidence type="ECO:0000313" key="1">
    <source>
        <dbReference type="EMBL" id="RKO94614.1"/>
    </source>
</evidence>
<dbReference type="AlphaFoldDB" id="A0A4P9WNQ0"/>
<keyword evidence="2" id="KW-1185">Reference proteome</keyword>